<dbReference type="Proteomes" id="UP001500282">
    <property type="component" value="Unassembled WGS sequence"/>
</dbReference>
<proteinExistence type="predicted"/>
<organism evidence="1 2">
    <name type="scientific">Streptomyces javensis</name>
    <dbReference type="NCBI Taxonomy" id="114698"/>
    <lineage>
        <taxon>Bacteria</taxon>
        <taxon>Bacillati</taxon>
        <taxon>Actinomycetota</taxon>
        <taxon>Actinomycetes</taxon>
        <taxon>Kitasatosporales</taxon>
        <taxon>Streptomycetaceae</taxon>
        <taxon>Streptomyces</taxon>
        <taxon>Streptomyces violaceusniger group</taxon>
    </lineage>
</organism>
<reference evidence="1 2" key="1">
    <citation type="journal article" date="2019" name="Int. J. Syst. Evol. Microbiol.">
        <title>The Global Catalogue of Microorganisms (GCM) 10K type strain sequencing project: providing services to taxonomists for standard genome sequencing and annotation.</title>
        <authorList>
            <consortium name="The Broad Institute Genomics Platform"/>
            <consortium name="The Broad Institute Genome Sequencing Center for Infectious Disease"/>
            <person name="Wu L."/>
            <person name="Ma J."/>
        </authorList>
    </citation>
    <scope>NUCLEOTIDE SEQUENCE [LARGE SCALE GENOMIC DNA]</scope>
    <source>
        <strain evidence="1 2">JCM 11448</strain>
    </source>
</reference>
<protein>
    <submittedName>
        <fullName evidence="1">Uncharacterized protein</fullName>
    </submittedName>
</protein>
<evidence type="ECO:0000313" key="1">
    <source>
        <dbReference type="EMBL" id="GAA1251350.1"/>
    </source>
</evidence>
<dbReference type="EMBL" id="BAAAIH010000002">
    <property type="protein sequence ID" value="GAA1251350.1"/>
    <property type="molecule type" value="Genomic_DNA"/>
</dbReference>
<sequence>MWHDMGAEAHVPSETDAYIYNRNSTARTTAKVPAPLTVITWMPN</sequence>
<keyword evidence="2" id="KW-1185">Reference proteome</keyword>
<comment type="caution">
    <text evidence="1">The sequence shown here is derived from an EMBL/GenBank/DDBJ whole genome shotgun (WGS) entry which is preliminary data.</text>
</comment>
<accession>A0ABN1WIS9</accession>
<name>A0ABN1WIS9_9ACTN</name>
<gene>
    <name evidence="1" type="ORF">GCM10009579_06440</name>
</gene>
<evidence type="ECO:0000313" key="2">
    <source>
        <dbReference type="Proteomes" id="UP001500282"/>
    </source>
</evidence>